<gene>
    <name evidence="1" type="ORF">JGI25_01442</name>
</gene>
<dbReference type="AlphaFoldDB" id="A0A916LKP7"/>
<reference evidence="1 2" key="1">
    <citation type="submission" date="2015-11" db="EMBL/GenBank/DDBJ databases">
        <authorList>
            <person name="Varghese N."/>
        </authorList>
    </citation>
    <scope>NUCLEOTIDE SEQUENCE [LARGE SCALE GENOMIC DNA]</scope>
    <source>
        <strain evidence="1 2">JGI-25</strain>
    </source>
</reference>
<dbReference type="Proteomes" id="UP000243105">
    <property type="component" value="Unassembled WGS sequence"/>
</dbReference>
<name>A0A916LKP7_KRYT1</name>
<sequence length="199" mass="24067">MFGWFSLIDVYYDPDYYQDFKAWLTGYPNIRKRRIHVALTGILFRVFDEYFRENNIRDTYLAKLYWGEVDPKKNEWFMEAKRGFMDYGIYMGFGAGLVGASRMIKFDHPEWHYLFIDIVNKRYDDEIAEKAGGRNILAMDRVIRELIAERKKELEVTTLKKPIEDILFNKEKFIVLSDKAREFYEQRKRESEERYKKGV</sequence>
<accession>A0A916LKP7</accession>
<dbReference type="RefSeq" id="WP_072264165.1">
    <property type="nucleotide sequence ID" value="NZ_CZVV01000125.1"/>
</dbReference>
<protein>
    <submittedName>
        <fullName evidence="1">Uncharacterized protein</fullName>
    </submittedName>
</protein>
<organism evidence="1 2">
    <name type="scientific">Kryptobacter tengchongensis</name>
    <dbReference type="NCBI Taxonomy" id="1643429"/>
    <lineage>
        <taxon>Bacteria</taxon>
        <taxon>Pseudomonadati</taxon>
        <taxon>Candidatus Kryptoniota</taxon>
        <taxon>Candidatus Kryptobacter</taxon>
    </lineage>
</organism>
<evidence type="ECO:0000313" key="1">
    <source>
        <dbReference type="EMBL" id="CUT04586.1"/>
    </source>
</evidence>
<proteinExistence type="predicted"/>
<comment type="caution">
    <text evidence="1">The sequence shown here is derived from an EMBL/GenBank/DDBJ whole genome shotgun (WGS) entry which is preliminary data.</text>
</comment>
<dbReference type="EMBL" id="CZVV01000125">
    <property type="protein sequence ID" value="CUT04586.1"/>
    <property type="molecule type" value="Genomic_DNA"/>
</dbReference>
<evidence type="ECO:0000313" key="2">
    <source>
        <dbReference type="Proteomes" id="UP000243105"/>
    </source>
</evidence>